<keyword evidence="1" id="KW-0472">Membrane</keyword>
<organism evidence="2">
    <name type="scientific">Salmonella enterica</name>
    <name type="common">Salmonella choleraesuis</name>
    <dbReference type="NCBI Taxonomy" id="28901"/>
    <lineage>
        <taxon>Bacteria</taxon>
        <taxon>Pseudomonadati</taxon>
        <taxon>Pseudomonadota</taxon>
        <taxon>Gammaproteobacteria</taxon>
        <taxon>Enterobacterales</taxon>
        <taxon>Enterobacteriaceae</taxon>
        <taxon>Salmonella</taxon>
    </lineage>
</organism>
<keyword evidence="1" id="KW-0812">Transmembrane</keyword>
<dbReference type="EMBL" id="AAGFSN010000020">
    <property type="protein sequence ID" value="EBN4407997.1"/>
    <property type="molecule type" value="Genomic_DNA"/>
</dbReference>
<proteinExistence type="predicted"/>
<name>A0A5T8BVH3_SALER</name>
<accession>A0A5T8BVH3</accession>
<evidence type="ECO:0000313" key="2">
    <source>
        <dbReference type="EMBL" id="EBN4407997.1"/>
    </source>
</evidence>
<sequence>MKTMNLKVADGLVVFGGGSIGFSSLIKAYSVNEWVVIGIIVGIVCSVLGCLAGIVIRCLWLRARVRILKDSIKARDAQGKPLSAAESILLDSDRN</sequence>
<evidence type="ECO:0008006" key="3">
    <source>
        <dbReference type="Google" id="ProtNLM"/>
    </source>
</evidence>
<comment type="caution">
    <text evidence="2">The sequence shown here is derived from an EMBL/GenBank/DDBJ whole genome shotgun (WGS) entry which is preliminary data.</text>
</comment>
<feature type="transmembrane region" description="Helical" evidence="1">
    <location>
        <begin position="35"/>
        <end position="60"/>
    </location>
</feature>
<keyword evidence="1" id="KW-1133">Transmembrane helix</keyword>
<evidence type="ECO:0000256" key="1">
    <source>
        <dbReference type="SAM" id="Phobius"/>
    </source>
</evidence>
<gene>
    <name evidence="2" type="ORF">DSA26_23620</name>
</gene>
<dbReference type="RefSeq" id="WP_057516497.1">
    <property type="nucleotide sequence ID" value="NZ_JBNVPB010000032.1"/>
</dbReference>
<dbReference type="AlphaFoldDB" id="A0A5T8BVH3"/>
<protein>
    <recommendedName>
        <fullName evidence="3">Lysis protein</fullName>
    </recommendedName>
</protein>
<feature type="transmembrane region" description="Helical" evidence="1">
    <location>
        <begin position="12"/>
        <end position="29"/>
    </location>
</feature>
<reference evidence="2" key="1">
    <citation type="submission" date="2018-07" db="EMBL/GenBank/DDBJ databases">
        <authorList>
            <consortium name="PulseNet: The National Subtyping Network for Foodborne Disease Surveillance"/>
            <person name="Tarr C.L."/>
            <person name="Trees E."/>
            <person name="Katz L.S."/>
            <person name="Carleton-Romer H.A."/>
            <person name="Stroika S."/>
            <person name="Kucerova Z."/>
            <person name="Roache K.F."/>
            <person name="Sabol A.L."/>
            <person name="Besser J."/>
            <person name="Gerner-Smidt P."/>
        </authorList>
    </citation>
    <scope>NUCLEOTIDE SEQUENCE</scope>
    <source>
        <strain evidence="2">PNUSAS044820</strain>
    </source>
</reference>